<organism evidence="5 6">
    <name type="scientific">Symbiodinium natans</name>
    <dbReference type="NCBI Taxonomy" id="878477"/>
    <lineage>
        <taxon>Eukaryota</taxon>
        <taxon>Sar</taxon>
        <taxon>Alveolata</taxon>
        <taxon>Dinophyceae</taxon>
        <taxon>Suessiales</taxon>
        <taxon>Symbiodiniaceae</taxon>
        <taxon>Symbiodinium</taxon>
    </lineage>
</organism>
<sequence length="602" mass="66304">MACCSGQTSTPLEKFSRSLPDDPDVSPMLCPMYTVTVDVLLKMTSAEPHEDLKARGDLVVFSDEMGRAVFVSHQWLSKNHPDPDFKQTRILQDAVRRLMIGRGSVSLDPITEGVVRSAKPIPMQAFVTEKLFFWYDYFSCPQRESETLQANAINSIPAYIARCSFFFALCPVVDCPFEAKVLTPVTWSSRGWCRLERAARELSRDSSWILIQNATSVEVVGTALSFPSLSVGEGDFAIDADRQKLAKVMRRILVQKLYHCLRVGDLPGFRRHFNLQTVHLRGLEIEPVEGFLPSCDDSPSDPVDEFLHQNGLRKINKADSAGWRPLHYAALAGNVEVLRGLLEKRADVNGRTAKDEPQLGFPLWMSALDLTAFFKHHKAMQFLLSARANLHGGLLPTLQHAAIANNAEGVRLLCAAGGKPLTENPLGSSSLHAAATFGGTAALHELVVHGRPVATDLSLALFQATNFRGGAATVQRLIDLRADVDFQMDMGCLPRLGRLLFATKSLQHKLGWSTVLATGAYHMHGSTPLMQAIRSAQYEAAATLIAAGARLDLRNSRNWTARDFASGQWIPDFLKSGLEGNPVECKRVSGLALEDGYVHLEF</sequence>
<accession>A0A812K3Z3</accession>
<gene>
    <name evidence="5" type="primary">ANKRD44</name>
    <name evidence="5" type="ORF">SNAT2548_LOCUS7627</name>
</gene>
<dbReference type="PROSITE" id="PS50297">
    <property type="entry name" value="ANK_REP_REGION"/>
    <property type="match status" value="2"/>
</dbReference>
<dbReference type="Pfam" id="PF00023">
    <property type="entry name" value="Ank"/>
    <property type="match status" value="1"/>
</dbReference>
<dbReference type="EMBL" id="CAJNDS010000535">
    <property type="protein sequence ID" value="CAE7216337.1"/>
    <property type="molecule type" value="Genomic_DNA"/>
</dbReference>
<name>A0A812K3Z3_9DINO</name>
<evidence type="ECO:0000256" key="4">
    <source>
        <dbReference type="SAM" id="MobiDB-lite"/>
    </source>
</evidence>
<evidence type="ECO:0000256" key="1">
    <source>
        <dbReference type="ARBA" id="ARBA00022737"/>
    </source>
</evidence>
<dbReference type="Proteomes" id="UP000604046">
    <property type="component" value="Unassembled WGS sequence"/>
</dbReference>
<evidence type="ECO:0000256" key="3">
    <source>
        <dbReference type="PROSITE-ProRule" id="PRU00023"/>
    </source>
</evidence>
<dbReference type="Gene3D" id="1.25.40.20">
    <property type="entry name" value="Ankyrin repeat-containing domain"/>
    <property type="match status" value="2"/>
</dbReference>
<reference evidence="5" key="1">
    <citation type="submission" date="2021-02" db="EMBL/GenBank/DDBJ databases">
        <authorList>
            <person name="Dougan E. K."/>
            <person name="Rhodes N."/>
            <person name="Thang M."/>
            <person name="Chan C."/>
        </authorList>
    </citation>
    <scope>NUCLEOTIDE SEQUENCE</scope>
</reference>
<feature type="compositionally biased region" description="Polar residues" evidence="4">
    <location>
        <begin position="1"/>
        <end position="11"/>
    </location>
</feature>
<keyword evidence="1" id="KW-0677">Repeat</keyword>
<comment type="caution">
    <text evidence="5">The sequence shown here is derived from an EMBL/GenBank/DDBJ whole genome shotgun (WGS) entry which is preliminary data.</text>
</comment>
<dbReference type="InterPro" id="IPR002110">
    <property type="entry name" value="Ankyrin_rpt"/>
</dbReference>
<feature type="region of interest" description="Disordered" evidence="4">
    <location>
        <begin position="1"/>
        <end position="20"/>
    </location>
</feature>
<feature type="repeat" description="ANK" evidence="3">
    <location>
        <begin position="524"/>
        <end position="556"/>
    </location>
</feature>
<evidence type="ECO:0000256" key="2">
    <source>
        <dbReference type="ARBA" id="ARBA00023043"/>
    </source>
</evidence>
<evidence type="ECO:0000313" key="5">
    <source>
        <dbReference type="EMBL" id="CAE7216337.1"/>
    </source>
</evidence>
<keyword evidence="6" id="KW-1185">Reference proteome</keyword>
<dbReference type="PANTHER" id="PTHR24198:SF165">
    <property type="entry name" value="ANKYRIN REPEAT-CONTAINING PROTEIN-RELATED"/>
    <property type="match status" value="1"/>
</dbReference>
<feature type="repeat" description="ANK" evidence="3">
    <location>
        <begin position="321"/>
        <end position="353"/>
    </location>
</feature>
<dbReference type="SMART" id="SM00248">
    <property type="entry name" value="ANK"/>
    <property type="match status" value="6"/>
</dbReference>
<proteinExistence type="predicted"/>
<evidence type="ECO:0000313" key="6">
    <source>
        <dbReference type="Proteomes" id="UP000604046"/>
    </source>
</evidence>
<keyword evidence="2 3" id="KW-0040">ANK repeat</keyword>
<protein>
    <submittedName>
        <fullName evidence="5">ANKRD44 protein</fullName>
    </submittedName>
</protein>
<dbReference type="PROSITE" id="PS50088">
    <property type="entry name" value="ANK_REPEAT"/>
    <property type="match status" value="2"/>
</dbReference>
<dbReference type="PANTHER" id="PTHR24198">
    <property type="entry name" value="ANKYRIN REPEAT AND PROTEIN KINASE DOMAIN-CONTAINING PROTEIN"/>
    <property type="match status" value="1"/>
</dbReference>
<dbReference type="OrthoDB" id="418085at2759"/>
<dbReference type="SUPFAM" id="SSF48403">
    <property type="entry name" value="Ankyrin repeat"/>
    <property type="match status" value="1"/>
</dbReference>
<dbReference type="AlphaFoldDB" id="A0A812K3Z3"/>
<dbReference type="InterPro" id="IPR036770">
    <property type="entry name" value="Ankyrin_rpt-contain_sf"/>
</dbReference>